<dbReference type="SUPFAM" id="SSF52833">
    <property type="entry name" value="Thioredoxin-like"/>
    <property type="match status" value="1"/>
</dbReference>
<dbReference type="PIRSF" id="PIRSF000239">
    <property type="entry name" value="AHPC"/>
    <property type="match status" value="1"/>
</dbReference>
<evidence type="ECO:0000256" key="8">
    <source>
        <dbReference type="ARBA" id="ARBA00023284"/>
    </source>
</evidence>
<protein>
    <recommendedName>
        <fullName evidence="3">thioredoxin-dependent peroxiredoxin</fullName>
        <ecNumber evidence="3">1.11.1.24</ecNumber>
    </recommendedName>
    <alternativeName>
        <fullName evidence="9">Thioredoxin peroxidase</fullName>
    </alternativeName>
    <alternativeName>
        <fullName evidence="11">Thioredoxin-dependent peroxiredoxin Bcp</fullName>
    </alternativeName>
</protein>
<keyword evidence="4" id="KW-0575">Peroxidase</keyword>
<comment type="function">
    <text evidence="1">Thiol-specific peroxidase that catalyzes the reduction of hydrogen peroxide and organic hydroperoxides to water and alcohols, respectively. Plays a role in cell protection against oxidative stress by detoxifying peroxides and as sensor of hydrogen peroxide-mediated signaling events.</text>
</comment>
<name>A0ABQ5UW37_9HYPH</name>
<evidence type="ECO:0000256" key="7">
    <source>
        <dbReference type="ARBA" id="ARBA00023157"/>
    </source>
</evidence>
<keyword evidence="5" id="KW-0049">Antioxidant</keyword>
<dbReference type="EC" id="1.11.1.24" evidence="3"/>
<feature type="domain" description="Thioredoxin" evidence="13">
    <location>
        <begin position="4"/>
        <end position="157"/>
    </location>
</feature>
<evidence type="ECO:0000256" key="9">
    <source>
        <dbReference type="ARBA" id="ARBA00032824"/>
    </source>
</evidence>
<organism evidence="14 15">
    <name type="scientific">Maritalea porphyrae</name>
    <dbReference type="NCBI Taxonomy" id="880732"/>
    <lineage>
        <taxon>Bacteria</taxon>
        <taxon>Pseudomonadati</taxon>
        <taxon>Pseudomonadota</taxon>
        <taxon>Alphaproteobacteria</taxon>
        <taxon>Hyphomicrobiales</taxon>
        <taxon>Devosiaceae</taxon>
        <taxon>Maritalea</taxon>
    </lineage>
</organism>
<comment type="catalytic activity">
    <reaction evidence="12">
        <text>a hydroperoxide + [thioredoxin]-dithiol = an alcohol + [thioredoxin]-disulfide + H2O</text>
        <dbReference type="Rhea" id="RHEA:62620"/>
        <dbReference type="Rhea" id="RHEA-COMP:10698"/>
        <dbReference type="Rhea" id="RHEA-COMP:10700"/>
        <dbReference type="ChEBI" id="CHEBI:15377"/>
        <dbReference type="ChEBI" id="CHEBI:29950"/>
        <dbReference type="ChEBI" id="CHEBI:30879"/>
        <dbReference type="ChEBI" id="CHEBI:35924"/>
        <dbReference type="ChEBI" id="CHEBI:50058"/>
        <dbReference type="EC" id="1.11.1.24"/>
    </reaction>
</comment>
<keyword evidence="15" id="KW-1185">Reference proteome</keyword>
<dbReference type="Gene3D" id="3.40.30.10">
    <property type="entry name" value="Glutaredoxin"/>
    <property type="match status" value="1"/>
</dbReference>
<dbReference type="PANTHER" id="PTHR42801">
    <property type="entry name" value="THIOREDOXIN-DEPENDENT PEROXIDE REDUCTASE"/>
    <property type="match status" value="1"/>
</dbReference>
<dbReference type="Proteomes" id="UP001161405">
    <property type="component" value="Unassembled WGS sequence"/>
</dbReference>
<accession>A0ABQ5UW37</accession>
<evidence type="ECO:0000256" key="11">
    <source>
        <dbReference type="ARBA" id="ARBA00042639"/>
    </source>
</evidence>
<keyword evidence="7" id="KW-1015">Disulfide bond</keyword>
<evidence type="ECO:0000256" key="12">
    <source>
        <dbReference type="ARBA" id="ARBA00049091"/>
    </source>
</evidence>
<reference evidence="14" key="2">
    <citation type="submission" date="2023-01" db="EMBL/GenBank/DDBJ databases">
        <title>Draft genome sequence of Maritalea porphyrae strain NBRC 107169.</title>
        <authorList>
            <person name="Sun Q."/>
            <person name="Mori K."/>
        </authorList>
    </citation>
    <scope>NUCLEOTIDE SEQUENCE</scope>
    <source>
        <strain evidence="14">NBRC 107169</strain>
    </source>
</reference>
<dbReference type="RefSeq" id="WP_284365574.1">
    <property type="nucleotide sequence ID" value="NZ_BSNI01000002.1"/>
</dbReference>
<evidence type="ECO:0000256" key="3">
    <source>
        <dbReference type="ARBA" id="ARBA00013017"/>
    </source>
</evidence>
<evidence type="ECO:0000256" key="10">
    <source>
        <dbReference type="ARBA" id="ARBA00038489"/>
    </source>
</evidence>
<dbReference type="PANTHER" id="PTHR42801:SF4">
    <property type="entry name" value="AHPC_TSA FAMILY PROTEIN"/>
    <property type="match status" value="1"/>
</dbReference>
<comment type="subunit">
    <text evidence="2">Monomer.</text>
</comment>
<keyword evidence="6" id="KW-0560">Oxidoreductase</keyword>
<evidence type="ECO:0000256" key="2">
    <source>
        <dbReference type="ARBA" id="ARBA00011245"/>
    </source>
</evidence>
<evidence type="ECO:0000256" key="5">
    <source>
        <dbReference type="ARBA" id="ARBA00022862"/>
    </source>
</evidence>
<evidence type="ECO:0000256" key="4">
    <source>
        <dbReference type="ARBA" id="ARBA00022559"/>
    </source>
</evidence>
<dbReference type="Pfam" id="PF00578">
    <property type="entry name" value="AhpC-TSA"/>
    <property type="match status" value="1"/>
</dbReference>
<evidence type="ECO:0000313" key="15">
    <source>
        <dbReference type="Proteomes" id="UP001161405"/>
    </source>
</evidence>
<evidence type="ECO:0000256" key="6">
    <source>
        <dbReference type="ARBA" id="ARBA00023002"/>
    </source>
</evidence>
<evidence type="ECO:0000259" key="13">
    <source>
        <dbReference type="PROSITE" id="PS51352"/>
    </source>
</evidence>
<gene>
    <name evidence="14" type="primary">bcp</name>
    <name evidence="14" type="ORF">GCM10007879_28090</name>
</gene>
<comment type="caution">
    <text evidence="14">The sequence shown here is derived from an EMBL/GenBank/DDBJ whole genome shotgun (WGS) entry which is preliminary data.</text>
</comment>
<proteinExistence type="inferred from homology"/>
<sequence length="158" mass="17609">MSELKVGQPAPIFKLPTDSTGTFSLSDQRGKNVVIFFYPKDSTSGCTIENVDFTALMSEFEAANTVLIGISADSLKRHENFRAKNDLRVILGSDPDKQVIEQYGVWVEKQMYGKTHFGIERATFLVDEKGNLAQIWRKVKAKGHAQAVLDEVKARQSA</sequence>
<reference evidence="14" key="1">
    <citation type="journal article" date="2014" name="Int. J. Syst. Evol. Microbiol.">
        <title>Complete genome of a new Firmicutes species belonging to the dominant human colonic microbiota ('Ruminococcus bicirculans') reveals two chromosomes and a selective capacity to utilize plant glucans.</title>
        <authorList>
            <consortium name="NISC Comparative Sequencing Program"/>
            <person name="Wegmann U."/>
            <person name="Louis P."/>
            <person name="Goesmann A."/>
            <person name="Henrissat B."/>
            <person name="Duncan S.H."/>
            <person name="Flint H.J."/>
        </authorList>
    </citation>
    <scope>NUCLEOTIDE SEQUENCE</scope>
    <source>
        <strain evidence="14">NBRC 107169</strain>
    </source>
</reference>
<evidence type="ECO:0000313" key="14">
    <source>
        <dbReference type="EMBL" id="GLQ18560.1"/>
    </source>
</evidence>
<dbReference type="InterPro" id="IPR036249">
    <property type="entry name" value="Thioredoxin-like_sf"/>
</dbReference>
<keyword evidence="8" id="KW-0676">Redox-active center</keyword>
<dbReference type="PROSITE" id="PS51352">
    <property type="entry name" value="THIOREDOXIN_2"/>
    <property type="match status" value="1"/>
</dbReference>
<dbReference type="EMBL" id="BSNI01000002">
    <property type="protein sequence ID" value="GLQ18560.1"/>
    <property type="molecule type" value="Genomic_DNA"/>
</dbReference>
<dbReference type="InterPro" id="IPR000866">
    <property type="entry name" value="AhpC/TSA"/>
</dbReference>
<dbReference type="CDD" id="cd03017">
    <property type="entry name" value="PRX_BCP"/>
    <property type="match status" value="1"/>
</dbReference>
<comment type="similarity">
    <text evidence="10">Belongs to the peroxiredoxin family. BCP/PrxQ subfamily.</text>
</comment>
<dbReference type="InterPro" id="IPR013766">
    <property type="entry name" value="Thioredoxin_domain"/>
</dbReference>
<dbReference type="InterPro" id="IPR050924">
    <property type="entry name" value="Peroxiredoxin_BCP/PrxQ"/>
</dbReference>
<evidence type="ECO:0000256" key="1">
    <source>
        <dbReference type="ARBA" id="ARBA00003330"/>
    </source>
</evidence>
<dbReference type="InterPro" id="IPR024706">
    <property type="entry name" value="Peroxiredoxin_AhpC-typ"/>
</dbReference>